<comment type="function">
    <text evidence="7">Participates in both transcription termination and antitermination.</text>
</comment>
<dbReference type="InterPro" id="IPR030842">
    <property type="entry name" value="TF_NusA_bacterial"/>
</dbReference>
<dbReference type="InterPro" id="IPR058582">
    <property type="entry name" value="KH_NusA_2nd"/>
</dbReference>
<dbReference type="AlphaFoldDB" id="A0A2G9YRN5"/>
<dbReference type="InterPro" id="IPR036555">
    <property type="entry name" value="NusA_N_sf"/>
</dbReference>
<evidence type="ECO:0000256" key="6">
    <source>
        <dbReference type="ARBA" id="ARBA00023163"/>
    </source>
</evidence>
<dbReference type="Pfam" id="PF13184">
    <property type="entry name" value="KH_NusA_1st"/>
    <property type="match status" value="1"/>
</dbReference>
<dbReference type="PANTHER" id="PTHR22648">
    <property type="entry name" value="TRANSCRIPTION TERMINATION FACTOR NUSA"/>
    <property type="match status" value="1"/>
</dbReference>
<evidence type="ECO:0000256" key="1">
    <source>
        <dbReference type="ARBA" id="ARBA00022472"/>
    </source>
</evidence>
<evidence type="ECO:0000256" key="4">
    <source>
        <dbReference type="ARBA" id="ARBA00022884"/>
    </source>
</evidence>
<dbReference type="SUPFAM" id="SSF50249">
    <property type="entry name" value="Nucleic acid-binding proteins"/>
    <property type="match status" value="1"/>
</dbReference>
<protein>
    <recommendedName>
        <fullName evidence="7">Transcription termination/antitermination protein NusA</fullName>
    </recommendedName>
</protein>
<keyword evidence="3 7" id="KW-0889">Transcription antitermination</keyword>
<comment type="subcellular location">
    <subcellularLocation>
        <location evidence="7">Cytoplasm</location>
    </subcellularLocation>
</comment>
<dbReference type="InterPro" id="IPR009019">
    <property type="entry name" value="KH_sf_prok-type"/>
</dbReference>
<evidence type="ECO:0000256" key="3">
    <source>
        <dbReference type="ARBA" id="ARBA00022814"/>
    </source>
</evidence>
<evidence type="ECO:0000313" key="9">
    <source>
        <dbReference type="EMBL" id="PIP21905.1"/>
    </source>
</evidence>
<comment type="similarity">
    <text evidence="7">Belongs to the NusA family.</text>
</comment>
<keyword evidence="4 7" id="KW-0694">RNA-binding</keyword>
<gene>
    <name evidence="7 9" type="primary">nusA</name>
    <name evidence="9" type="ORF">COX39_00385</name>
</gene>
<dbReference type="InterPro" id="IPR015946">
    <property type="entry name" value="KH_dom-like_a/b"/>
</dbReference>
<dbReference type="PANTHER" id="PTHR22648:SF0">
    <property type="entry name" value="TRANSCRIPTION TERMINATION_ANTITERMINATION PROTEIN NUSA"/>
    <property type="match status" value="1"/>
</dbReference>
<dbReference type="CDD" id="cd04455">
    <property type="entry name" value="S1_NusA"/>
    <property type="match status" value="1"/>
</dbReference>
<dbReference type="FunFam" id="3.30.300.20:FF:000005">
    <property type="entry name" value="Transcription termination/antitermination protein NusA"/>
    <property type="match status" value="1"/>
</dbReference>
<dbReference type="SUPFAM" id="SSF54814">
    <property type="entry name" value="Prokaryotic type KH domain (KH-domain type II)"/>
    <property type="match status" value="2"/>
</dbReference>
<keyword evidence="1 7" id="KW-0806">Transcription termination</keyword>
<dbReference type="NCBIfam" id="TIGR01953">
    <property type="entry name" value="NusA"/>
    <property type="match status" value="1"/>
</dbReference>
<sequence>MAISPFMAAINQICEERGLARDIVVETVEAAVAAAYRKDYGHPRQIIHARLDPETSLFKITQGFEVVEEVEDANSQITLKDGKKIKKGVKIGDEIEEPLQPHSDFGRIAAQTAKQVITQRIREAERTLILNEFKKKERTLINATVQRIEGSNIILDLGKTTAIMPALEQIPTEHNYLGQRLKVYVKSVEETNRGPKILVSRSDTGLISGLFALEVPEITAGTVEIEGIAREAGNRTKIAVASNQEGLDPVGSCVGQRGTRVQSVLAEIGEEKIDIVLYAKKIEKYIENALSPAKIESIKIDKKENKAQVNVAADQLSLAIGKSGQNVRLASKLAGYALDIVKKEDKAAKEIKTKKIESGDQIVTTEKMEVITKPAKEGKKRTVKS</sequence>
<accession>A0A2G9YRN5</accession>
<dbReference type="FunFam" id="3.30.300.20:FF:000002">
    <property type="entry name" value="Transcription termination/antitermination protein NusA"/>
    <property type="match status" value="1"/>
</dbReference>
<dbReference type="InterPro" id="IPR012340">
    <property type="entry name" value="NA-bd_OB-fold"/>
</dbReference>
<dbReference type="GO" id="GO:0003700">
    <property type="term" value="F:DNA-binding transcription factor activity"/>
    <property type="evidence" value="ECO:0007669"/>
    <property type="project" value="InterPro"/>
</dbReference>
<proteinExistence type="inferred from homology"/>
<dbReference type="InterPro" id="IPR025249">
    <property type="entry name" value="TF_NusA_KH_1st"/>
</dbReference>
<dbReference type="InterPro" id="IPR003029">
    <property type="entry name" value="S1_domain"/>
</dbReference>
<keyword evidence="2 7" id="KW-0963">Cytoplasm</keyword>
<dbReference type="Proteomes" id="UP000231567">
    <property type="component" value="Unassembled WGS sequence"/>
</dbReference>
<dbReference type="CDD" id="cd02134">
    <property type="entry name" value="KH-II_NusA_rpt1"/>
    <property type="match status" value="1"/>
</dbReference>
<dbReference type="GO" id="GO:0003723">
    <property type="term" value="F:RNA binding"/>
    <property type="evidence" value="ECO:0007669"/>
    <property type="project" value="UniProtKB-UniRule"/>
</dbReference>
<dbReference type="Gene3D" id="3.30.300.20">
    <property type="match status" value="2"/>
</dbReference>
<evidence type="ECO:0000256" key="2">
    <source>
        <dbReference type="ARBA" id="ARBA00022490"/>
    </source>
</evidence>
<comment type="subunit">
    <text evidence="7">Monomer. Binds directly to the core enzyme of the DNA-dependent RNA polymerase and to nascent RNA.</text>
</comment>
<name>A0A2G9YRN5_9BACT</name>
<dbReference type="GO" id="GO:0031564">
    <property type="term" value="P:transcription antitermination"/>
    <property type="evidence" value="ECO:0007669"/>
    <property type="project" value="UniProtKB-UniRule"/>
</dbReference>
<dbReference type="Pfam" id="PF26594">
    <property type="entry name" value="KH_NusA_2nd"/>
    <property type="match status" value="1"/>
</dbReference>
<evidence type="ECO:0000256" key="7">
    <source>
        <dbReference type="HAMAP-Rule" id="MF_00945"/>
    </source>
</evidence>
<dbReference type="HAMAP" id="MF_00945_B">
    <property type="entry name" value="NusA_B"/>
    <property type="match status" value="1"/>
</dbReference>
<dbReference type="InterPro" id="IPR013735">
    <property type="entry name" value="TF_NusA_N"/>
</dbReference>
<dbReference type="GO" id="GO:0006353">
    <property type="term" value="P:DNA-templated transcription termination"/>
    <property type="evidence" value="ECO:0007669"/>
    <property type="project" value="UniProtKB-UniRule"/>
</dbReference>
<dbReference type="Gene3D" id="2.40.50.140">
    <property type="entry name" value="Nucleic acid-binding proteins"/>
    <property type="match status" value="1"/>
</dbReference>
<reference evidence="9 10" key="1">
    <citation type="submission" date="2017-09" db="EMBL/GenBank/DDBJ databases">
        <title>Depth-based differentiation of microbial function through sediment-hosted aquifers and enrichment of novel symbionts in the deep terrestrial subsurface.</title>
        <authorList>
            <person name="Probst A.J."/>
            <person name="Ladd B."/>
            <person name="Jarett J.K."/>
            <person name="Geller-Mcgrath D.E."/>
            <person name="Sieber C.M."/>
            <person name="Emerson J.B."/>
            <person name="Anantharaman K."/>
            <person name="Thomas B.C."/>
            <person name="Malmstrom R."/>
            <person name="Stieglmeier M."/>
            <person name="Klingl A."/>
            <person name="Woyke T."/>
            <person name="Ryan C.M."/>
            <person name="Banfield J.F."/>
        </authorList>
    </citation>
    <scope>NUCLEOTIDE SEQUENCE [LARGE SCALE GENOMIC DNA]</scope>
    <source>
        <strain evidence="9">CG23_combo_of_CG06-09_8_20_14_all_40_13</strain>
    </source>
</reference>
<dbReference type="SUPFAM" id="SSF69705">
    <property type="entry name" value="Transcription factor NusA, N-terminal domain"/>
    <property type="match status" value="1"/>
</dbReference>
<evidence type="ECO:0000259" key="8">
    <source>
        <dbReference type="SMART" id="SM00316"/>
    </source>
</evidence>
<dbReference type="InterPro" id="IPR010213">
    <property type="entry name" value="TF_NusA"/>
</dbReference>
<evidence type="ECO:0000313" key="10">
    <source>
        <dbReference type="Proteomes" id="UP000231567"/>
    </source>
</evidence>
<keyword evidence="6 7" id="KW-0804">Transcription</keyword>
<dbReference type="Gene3D" id="3.30.1480.10">
    <property type="entry name" value="NusA, N-terminal domain"/>
    <property type="match status" value="1"/>
</dbReference>
<comment type="caution">
    <text evidence="9">The sequence shown here is derived from an EMBL/GenBank/DDBJ whole genome shotgun (WGS) entry which is preliminary data.</text>
</comment>
<keyword evidence="5 7" id="KW-0805">Transcription regulation</keyword>
<dbReference type="CDD" id="cd22529">
    <property type="entry name" value="KH-II_NusA_rpt2"/>
    <property type="match status" value="1"/>
</dbReference>
<feature type="domain" description="S1 motif" evidence="8">
    <location>
        <begin position="136"/>
        <end position="202"/>
    </location>
</feature>
<evidence type="ECO:0000256" key="5">
    <source>
        <dbReference type="ARBA" id="ARBA00023015"/>
    </source>
</evidence>
<dbReference type="Pfam" id="PF08529">
    <property type="entry name" value="NusA_N"/>
    <property type="match status" value="1"/>
</dbReference>
<dbReference type="GO" id="GO:0005829">
    <property type="term" value="C:cytosol"/>
    <property type="evidence" value="ECO:0007669"/>
    <property type="project" value="TreeGrafter"/>
</dbReference>
<dbReference type="PROSITE" id="PS50084">
    <property type="entry name" value="KH_TYPE_1"/>
    <property type="match status" value="1"/>
</dbReference>
<dbReference type="SMART" id="SM00316">
    <property type="entry name" value="S1"/>
    <property type="match status" value="1"/>
</dbReference>
<dbReference type="EMBL" id="PCRM01000009">
    <property type="protein sequence ID" value="PIP21905.1"/>
    <property type="molecule type" value="Genomic_DNA"/>
</dbReference>
<organism evidence="9 10">
    <name type="scientific">Candidatus Nealsonbacteria bacterium CG23_combo_of_CG06-09_8_20_14_all_40_13</name>
    <dbReference type="NCBI Taxonomy" id="1974724"/>
    <lineage>
        <taxon>Bacteria</taxon>
        <taxon>Candidatus Nealsoniibacteriota</taxon>
    </lineage>
</organism>